<feature type="compositionally biased region" description="Polar residues" evidence="1">
    <location>
        <begin position="23"/>
        <end position="38"/>
    </location>
</feature>
<name>A0AAD7W6F7_9TELE</name>
<evidence type="ECO:0000256" key="1">
    <source>
        <dbReference type="SAM" id="MobiDB-lite"/>
    </source>
</evidence>
<feature type="compositionally biased region" description="Polar residues" evidence="1">
    <location>
        <begin position="90"/>
        <end position="122"/>
    </location>
</feature>
<dbReference type="AlphaFoldDB" id="A0AAD7W6F7"/>
<keyword evidence="3" id="KW-1185">Reference proteome</keyword>
<gene>
    <name evidence="2" type="ORF">AAFF_G00185110</name>
</gene>
<proteinExistence type="predicted"/>
<comment type="caution">
    <text evidence="2">The sequence shown here is derived from an EMBL/GenBank/DDBJ whole genome shotgun (WGS) entry which is preliminary data.</text>
</comment>
<evidence type="ECO:0000313" key="2">
    <source>
        <dbReference type="EMBL" id="KAJ8385557.1"/>
    </source>
</evidence>
<dbReference type="Proteomes" id="UP001221898">
    <property type="component" value="Unassembled WGS sequence"/>
</dbReference>
<reference evidence="2" key="1">
    <citation type="journal article" date="2023" name="Science">
        <title>Genome structures resolve the early diversification of teleost fishes.</title>
        <authorList>
            <person name="Parey E."/>
            <person name="Louis A."/>
            <person name="Montfort J."/>
            <person name="Bouchez O."/>
            <person name="Roques C."/>
            <person name="Iampietro C."/>
            <person name="Lluch J."/>
            <person name="Castinel A."/>
            <person name="Donnadieu C."/>
            <person name="Desvignes T."/>
            <person name="Floi Bucao C."/>
            <person name="Jouanno E."/>
            <person name="Wen M."/>
            <person name="Mejri S."/>
            <person name="Dirks R."/>
            <person name="Jansen H."/>
            <person name="Henkel C."/>
            <person name="Chen W.J."/>
            <person name="Zahm M."/>
            <person name="Cabau C."/>
            <person name="Klopp C."/>
            <person name="Thompson A.W."/>
            <person name="Robinson-Rechavi M."/>
            <person name="Braasch I."/>
            <person name="Lecointre G."/>
            <person name="Bobe J."/>
            <person name="Postlethwait J.H."/>
            <person name="Berthelot C."/>
            <person name="Roest Crollius H."/>
            <person name="Guiguen Y."/>
        </authorList>
    </citation>
    <scope>NUCLEOTIDE SEQUENCE</scope>
    <source>
        <strain evidence="2">NC1722</strain>
    </source>
</reference>
<accession>A0AAD7W6F7</accession>
<feature type="region of interest" description="Disordered" evidence="1">
    <location>
        <begin position="57"/>
        <end position="122"/>
    </location>
</feature>
<evidence type="ECO:0000313" key="3">
    <source>
        <dbReference type="Proteomes" id="UP001221898"/>
    </source>
</evidence>
<sequence length="122" mass="13120">MLSAIRLSHSSGEGQTGRHHHSLNQAESLGPSQTSICISSPGAQPECIAVAMRSRDLPSTVSERTNGIVHRPPPKSLPSGPSYKFDWKTHSPSRNQSPFSNGQLLPQSAVTQSTRTAQNHGR</sequence>
<organism evidence="2 3">
    <name type="scientific">Aldrovandia affinis</name>
    <dbReference type="NCBI Taxonomy" id="143900"/>
    <lineage>
        <taxon>Eukaryota</taxon>
        <taxon>Metazoa</taxon>
        <taxon>Chordata</taxon>
        <taxon>Craniata</taxon>
        <taxon>Vertebrata</taxon>
        <taxon>Euteleostomi</taxon>
        <taxon>Actinopterygii</taxon>
        <taxon>Neopterygii</taxon>
        <taxon>Teleostei</taxon>
        <taxon>Notacanthiformes</taxon>
        <taxon>Halosauridae</taxon>
        <taxon>Aldrovandia</taxon>
    </lineage>
</organism>
<feature type="region of interest" description="Disordered" evidence="1">
    <location>
        <begin position="1"/>
        <end position="38"/>
    </location>
</feature>
<dbReference type="EMBL" id="JAINUG010000247">
    <property type="protein sequence ID" value="KAJ8385557.1"/>
    <property type="molecule type" value="Genomic_DNA"/>
</dbReference>
<protein>
    <submittedName>
        <fullName evidence="2">Uncharacterized protein</fullName>
    </submittedName>
</protein>